<feature type="transmembrane region" description="Helical" evidence="8">
    <location>
        <begin position="20"/>
        <end position="41"/>
    </location>
</feature>
<dbReference type="Pfam" id="PF12621">
    <property type="entry name" value="PHM7_ext"/>
    <property type="match status" value="1"/>
</dbReference>
<accession>A0A165HZH0</accession>
<feature type="domain" description="CSC1/OSCA1-like 7TM region" evidence="9">
    <location>
        <begin position="426"/>
        <end position="701"/>
    </location>
</feature>
<evidence type="ECO:0000313" key="13">
    <source>
        <dbReference type="EMBL" id="KZV92678.1"/>
    </source>
</evidence>
<evidence type="ECO:0000259" key="11">
    <source>
        <dbReference type="Pfam" id="PF13967"/>
    </source>
</evidence>
<protein>
    <submittedName>
        <fullName evidence="13">DUF221-domain-containing protein</fullName>
    </submittedName>
</protein>
<feature type="region of interest" description="Disordered" evidence="7">
    <location>
        <begin position="799"/>
        <end position="842"/>
    </location>
</feature>
<feature type="transmembrane region" description="Helical" evidence="8">
    <location>
        <begin position="521"/>
        <end position="540"/>
    </location>
</feature>
<evidence type="ECO:0000256" key="3">
    <source>
        <dbReference type="ARBA" id="ARBA00022448"/>
    </source>
</evidence>
<evidence type="ECO:0000256" key="2">
    <source>
        <dbReference type="ARBA" id="ARBA00007779"/>
    </source>
</evidence>
<feature type="domain" description="CSC1/OSCA1-like cytosolic" evidence="12">
    <location>
        <begin position="193"/>
        <end position="415"/>
    </location>
</feature>
<dbReference type="InterPro" id="IPR027815">
    <property type="entry name" value="CSC1/OSCA1-like_cyt"/>
</dbReference>
<comment type="similarity">
    <text evidence="2">Belongs to the CSC1 (TC 1.A.17) family.</text>
</comment>
<dbReference type="FunCoup" id="A0A165HZH0">
    <property type="interactions" value="85"/>
</dbReference>
<keyword evidence="3" id="KW-0813">Transport</keyword>
<dbReference type="InterPro" id="IPR022257">
    <property type="entry name" value="PHM7_ext"/>
</dbReference>
<feature type="transmembrane region" description="Helical" evidence="8">
    <location>
        <begin position="716"/>
        <end position="734"/>
    </location>
</feature>
<dbReference type="PANTHER" id="PTHR13018:SF143">
    <property type="entry name" value="CSC1_OSCA1-LIKE 7TM REGION DOMAIN-CONTAINING PROTEIN"/>
    <property type="match status" value="1"/>
</dbReference>
<feature type="transmembrane region" description="Helical" evidence="8">
    <location>
        <begin position="474"/>
        <end position="501"/>
    </location>
</feature>
<feature type="transmembrane region" description="Helical" evidence="8">
    <location>
        <begin position="683"/>
        <end position="704"/>
    </location>
</feature>
<name>A0A165HZH0_EXIGL</name>
<evidence type="ECO:0000256" key="5">
    <source>
        <dbReference type="ARBA" id="ARBA00022989"/>
    </source>
</evidence>
<feature type="compositionally biased region" description="Basic and acidic residues" evidence="7">
    <location>
        <begin position="268"/>
        <end position="286"/>
    </location>
</feature>
<keyword evidence="5 8" id="KW-1133">Transmembrane helix</keyword>
<keyword evidence="14" id="KW-1185">Reference proteome</keyword>
<proteinExistence type="inferred from homology"/>
<evidence type="ECO:0000256" key="8">
    <source>
        <dbReference type="SAM" id="Phobius"/>
    </source>
</evidence>
<evidence type="ECO:0000259" key="10">
    <source>
        <dbReference type="Pfam" id="PF12621"/>
    </source>
</evidence>
<feature type="region of interest" description="Disordered" evidence="7">
    <location>
        <begin position="268"/>
        <end position="287"/>
    </location>
</feature>
<feature type="domain" description="CSC1/OSCA1-like N-terminal transmembrane" evidence="11">
    <location>
        <begin position="19"/>
        <end position="170"/>
    </location>
</feature>
<feature type="domain" description="10TM putative phosphate transporter extracellular tail" evidence="10">
    <location>
        <begin position="821"/>
        <end position="897"/>
    </location>
</feature>
<comment type="subcellular location">
    <subcellularLocation>
        <location evidence="1">Membrane</location>
        <topology evidence="1">Multi-pass membrane protein</topology>
    </subcellularLocation>
</comment>
<dbReference type="InParanoid" id="A0A165HZH0"/>
<dbReference type="InterPro" id="IPR032880">
    <property type="entry name" value="CSC1/OSCA1-like_N"/>
</dbReference>
<sequence>MSDNSTALASEAKSTSTASFTTALVLNIVIFSAELVVFTVVRRRFKEIYEPRTFIPSENKRIKPLTNSLLGWPWAVFNADWRATKHHNGMDAYFFIKFLRMMVRIFVPIWIISWIILFPVTAVNTKVPGKEGLDLLTFGNVAPDRQTRYAAHLILVYFFTAWILYNIKKEMSEFVTERQIHLVDPEHSASAQARTVLVTGVPHKFLTERALTQLFSYLPGGVQKVWLNRDLKHLPDLYDRRLKASNKLESAETALLSTAAKLRRQHETAVRKGKAEKEPPFMDSKGELPLADQLVPADKRPTHRLNKGPLPFGLPFTGEKVDTIEWCRREIAECNRELENGRGLLRQEISRAKTTPGGEERSWKDMKYPPLSSAFILFHQQIAAHMAAQILTHNQPWRMADKFTEVAPADVIWGNLGLNPYEMRVRRLISYAATTGLIVLWAFPVTFVGILTNIVGLCKTYSWLSWLCKLPNVVVGIISGVLPPVGLAVLMMLLPIVLRLLARLEGIPRRTGIELSLMTRYFIFQVIHSFLIITLSSGIIKALPELVNNPTSIPGLLASNLPGASTFFITYAILQGLGGTAGGFLQIGPLVMHYVKLYVLSSTPRSVYAVHYDLRDVAWGQLFPSITLIVVVCTAYSIISPVINGFAVVTFFLFYMMWKYLFLYQLDQPASGDTGGLFFPKAIQHTFVGVYIQQICLASLFFLARDEKGNASAVPEGALMIVLVALTVLFHLMINNSYGPLIHSLPLTLAHMSYGMPKADKDLPEVQIGADGDEEDEDQEPMSPDSRKHLRQSIAMSDLEGGSSAEEQRPQPRGQQPVRENYDQNQGTHGEGKHNDEPADFDHPAAVEPQRIVWIPIDLLGLGEQEVYACQRAGVLAGSDNALMDEKGHVDVHGHPPGATGNLFNQ</sequence>
<dbReference type="PANTHER" id="PTHR13018">
    <property type="entry name" value="PROBABLE MEMBRANE PROTEIN DUF221-RELATED"/>
    <property type="match status" value="1"/>
</dbReference>
<organism evidence="13 14">
    <name type="scientific">Exidia glandulosa HHB12029</name>
    <dbReference type="NCBI Taxonomy" id="1314781"/>
    <lineage>
        <taxon>Eukaryota</taxon>
        <taxon>Fungi</taxon>
        <taxon>Dikarya</taxon>
        <taxon>Basidiomycota</taxon>
        <taxon>Agaricomycotina</taxon>
        <taxon>Agaricomycetes</taxon>
        <taxon>Auriculariales</taxon>
        <taxon>Exidiaceae</taxon>
        <taxon>Exidia</taxon>
    </lineage>
</organism>
<dbReference type="GO" id="GO:0005227">
    <property type="term" value="F:calcium-activated cation channel activity"/>
    <property type="evidence" value="ECO:0007669"/>
    <property type="project" value="InterPro"/>
</dbReference>
<evidence type="ECO:0000259" key="9">
    <source>
        <dbReference type="Pfam" id="PF02714"/>
    </source>
</evidence>
<dbReference type="Pfam" id="PF02714">
    <property type="entry name" value="RSN1_7TM"/>
    <property type="match status" value="1"/>
</dbReference>
<keyword evidence="4 8" id="KW-0812">Transmembrane</keyword>
<dbReference type="OrthoDB" id="1076608at2759"/>
<evidence type="ECO:0000259" key="12">
    <source>
        <dbReference type="Pfam" id="PF14703"/>
    </source>
</evidence>
<dbReference type="Pfam" id="PF14703">
    <property type="entry name" value="PHM7_cyt"/>
    <property type="match status" value="1"/>
</dbReference>
<feature type="transmembrane region" description="Helical" evidence="8">
    <location>
        <begin position="646"/>
        <end position="663"/>
    </location>
</feature>
<feature type="transmembrane region" description="Helical" evidence="8">
    <location>
        <begin position="428"/>
        <end position="454"/>
    </location>
</feature>
<keyword evidence="6 8" id="KW-0472">Membrane</keyword>
<feature type="transmembrane region" description="Helical" evidence="8">
    <location>
        <begin position="105"/>
        <end position="127"/>
    </location>
</feature>
<evidence type="ECO:0000256" key="1">
    <source>
        <dbReference type="ARBA" id="ARBA00004141"/>
    </source>
</evidence>
<dbReference type="InterPro" id="IPR003864">
    <property type="entry name" value="CSC1/OSCA1-like_7TM"/>
</dbReference>
<evidence type="ECO:0000256" key="6">
    <source>
        <dbReference type="ARBA" id="ARBA00023136"/>
    </source>
</evidence>
<dbReference type="Pfam" id="PF13967">
    <property type="entry name" value="RSN1_TM"/>
    <property type="match status" value="1"/>
</dbReference>
<evidence type="ECO:0000256" key="4">
    <source>
        <dbReference type="ARBA" id="ARBA00022692"/>
    </source>
</evidence>
<evidence type="ECO:0000256" key="7">
    <source>
        <dbReference type="SAM" id="MobiDB-lite"/>
    </source>
</evidence>
<reference evidence="13 14" key="1">
    <citation type="journal article" date="2016" name="Mol. Biol. Evol.">
        <title>Comparative Genomics of Early-Diverging Mushroom-Forming Fungi Provides Insights into the Origins of Lignocellulose Decay Capabilities.</title>
        <authorList>
            <person name="Nagy L.G."/>
            <person name="Riley R."/>
            <person name="Tritt A."/>
            <person name="Adam C."/>
            <person name="Daum C."/>
            <person name="Floudas D."/>
            <person name="Sun H."/>
            <person name="Yadav J.S."/>
            <person name="Pangilinan J."/>
            <person name="Larsson K.H."/>
            <person name="Matsuura K."/>
            <person name="Barry K."/>
            <person name="Labutti K."/>
            <person name="Kuo R."/>
            <person name="Ohm R.A."/>
            <person name="Bhattacharya S.S."/>
            <person name="Shirouzu T."/>
            <person name="Yoshinaga Y."/>
            <person name="Martin F.M."/>
            <person name="Grigoriev I.V."/>
            <person name="Hibbett D.S."/>
        </authorList>
    </citation>
    <scope>NUCLEOTIDE SEQUENCE [LARGE SCALE GENOMIC DNA]</scope>
    <source>
        <strain evidence="13 14">HHB12029</strain>
    </source>
</reference>
<dbReference type="Proteomes" id="UP000077266">
    <property type="component" value="Unassembled WGS sequence"/>
</dbReference>
<feature type="transmembrane region" description="Helical" evidence="8">
    <location>
        <begin position="552"/>
        <end position="574"/>
    </location>
</feature>
<dbReference type="GO" id="GO:0005886">
    <property type="term" value="C:plasma membrane"/>
    <property type="evidence" value="ECO:0007669"/>
    <property type="project" value="TreeGrafter"/>
</dbReference>
<feature type="transmembrane region" description="Helical" evidence="8">
    <location>
        <begin position="147"/>
        <end position="165"/>
    </location>
</feature>
<dbReference type="EMBL" id="KV426004">
    <property type="protein sequence ID" value="KZV92678.1"/>
    <property type="molecule type" value="Genomic_DNA"/>
</dbReference>
<evidence type="ECO:0000313" key="14">
    <source>
        <dbReference type="Proteomes" id="UP000077266"/>
    </source>
</evidence>
<dbReference type="AlphaFoldDB" id="A0A165HZH0"/>
<feature type="compositionally biased region" description="Basic and acidic residues" evidence="7">
    <location>
        <begin position="830"/>
        <end position="842"/>
    </location>
</feature>
<dbReference type="InterPro" id="IPR045122">
    <property type="entry name" value="Csc1-like"/>
</dbReference>
<gene>
    <name evidence="13" type="ORF">EXIGLDRAFT_740287</name>
</gene>